<evidence type="ECO:0000313" key="3">
    <source>
        <dbReference type="Proteomes" id="UP000504638"/>
    </source>
</evidence>
<evidence type="ECO:0000256" key="1">
    <source>
        <dbReference type="SAM" id="SignalP"/>
    </source>
</evidence>
<reference evidence="4" key="2">
    <citation type="submission" date="2020-04" db="EMBL/GenBank/DDBJ databases">
        <authorList>
            <consortium name="NCBI Genome Project"/>
        </authorList>
    </citation>
    <scope>NUCLEOTIDE SEQUENCE</scope>
    <source>
        <strain evidence="4">CBS 781.70</strain>
    </source>
</reference>
<dbReference type="Proteomes" id="UP000504638">
    <property type="component" value="Unplaced"/>
</dbReference>
<name>A0A6G1G7C3_9PEZI</name>
<evidence type="ECO:0000313" key="4">
    <source>
        <dbReference type="RefSeq" id="XP_033535370.1"/>
    </source>
</evidence>
<reference evidence="4" key="3">
    <citation type="submission" date="2025-04" db="UniProtKB">
        <authorList>
            <consortium name="RefSeq"/>
        </authorList>
    </citation>
    <scope>IDENTIFICATION</scope>
    <source>
        <strain evidence="4">CBS 781.70</strain>
    </source>
</reference>
<dbReference type="EMBL" id="ML975154">
    <property type="protein sequence ID" value="KAF1813739.1"/>
    <property type="molecule type" value="Genomic_DNA"/>
</dbReference>
<dbReference type="AlphaFoldDB" id="A0A6G1G7C3"/>
<proteinExistence type="predicted"/>
<organism evidence="2">
    <name type="scientific">Eremomyces bilateralis CBS 781.70</name>
    <dbReference type="NCBI Taxonomy" id="1392243"/>
    <lineage>
        <taxon>Eukaryota</taxon>
        <taxon>Fungi</taxon>
        <taxon>Dikarya</taxon>
        <taxon>Ascomycota</taxon>
        <taxon>Pezizomycotina</taxon>
        <taxon>Dothideomycetes</taxon>
        <taxon>Dothideomycetes incertae sedis</taxon>
        <taxon>Eremomycetales</taxon>
        <taxon>Eremomycetaceae</taxon>
        <taxon>Eremomyces</taxon>
    </lineage>
</organism>
<protein>
    <submittedName>
        <fullName evidence="2 4">Uncharacterized protein</fullName>
    </submittedName>
</protein>
<feature type="signal peptide" evidence="1">
    <location>
        <begin position="1"/>
        <end position="24"/>
    </location>
</feature>
<feature type="chain" id="PRO_5044631881" evidence="1">
    <location>
        <begin position="25"/>
        <end position="180"/>
    </location>
</feature>
<accession>A0A6G1G7C3</accession>
<evidence type="ECO:0000313" key="2">
    <source>
        <dbReference type="EMBL" id="KAF1813739.1"/>
    </source>
</evidence>
<dbReference type="GeneID" id="54415578"/>
<dbReference type="RefSeq" id="XP_033535370.1">
    <property type="nucleotide sequence ID" value="XM_033675008.1"/>
</dbReference>
<gene>
    <name evidence="2 4" type="ORF">P152DRAFT_290021</name>
</gene>
<keyword evidence="3" id="KW-1185">Reference proteome</keyword>
<keyword evidence="1" id="KW-0732">Signal</keyword>
<reference evidence="2 4" key="1">
    <citation type="submission" date="2020-01" db="EMBL/GenBank/DDBJ databases">
        <authorList>
            <consortium name="DOE Joint Genome Institute"/>
            <person name="Haridas S."/>
            <person name="Albert R."/>
            <person name="Binder M."/>
            <person name="Bloem J."/>
            <person name="Labutti K."/>
            <person name="Salamov A."/>
            <person name="Andreopoulos B."/>
            <person name="Baker S.E."/>
            <person name="Barry K."/>
            <person name="Bills G."/>
            <person name="Bluhm B.H."/>
            <person name="Cannon C."/>
            <person name="Castanera R."/>
            <person name="Culley D.E."/>
            <person name="Daum C."/>
            <person name="Ezra D."/>
            <person name="Gonzalez J.B."/>
            <person name="Henrissat B."/>
            <person name="Kuo A."/>
            <person name="Liang C."/>
            <person name="Lipzen A."/>
            <person name="Lutzoni F."/>
            <person name="Magnuson J."/>
            <person name="Mondo S."/>
            <person name="Nolan M."/>
            <person name="Ohm R."/>
            <person name="Pangilinan J."/>
            <person name="Park H.-J."/>
            <person name="Ramirez L."/>
            <person name="Alfaro M."/>
            <person name="Sun H."/>
            <person name="Tritt A."/>
            <person name="Yoshinaga Y."/>
            <person name="Zwiers L.-H."/>
            <person name="Turgeon B.G."/>
            <person name="Goodwin S.B."/>
            <person name="Spatafora J.W."/>
            <person name="Crous P.W."/>
            <person name="Grigoriev I.V."/>
        </authorList>
    </citation>
    <scope>NUCLEOTIDE SEQUENCE</scope>
    <source>
        <strain evidence="2 4">CBS 781.70</strain>
    </source>
</reference>
<sequence>MTGSMMWLGIHIFRPLLLLARCFAIDSRLLPVSSIFEVLESIIDRFEICDACFCSIEHRWLCWARSASTATRLAPVPYESLSINRLHSRCRRILTSCLIFNNFIFLGLINQRKALILDGPEAYSPVSKTLNRCFPALVVFRSLRDGNIPLDPFNEMIPKLCDSMQEGWRIKVKDCPFLLL</sequence>